<dbReference type="PANTHER" id="PTHR45689:SF5">
    <property type="entry name" value="I[[H]] CHANNEL, ISOFORM E"/>
    <property type="match status" value="1"/>
</dbReference>
<proteinExistence type="predicted"/>
<reference evidence="2" key="1">
    <citation type="journal article" date="2021" name="Sci. Rep.">
        <title>Diploid genomic architecture of Nitzschia inconspicua, an elite biomass production diatom.</title>
        <authorList>
            <person name="Oliver A."/>
            <person name="Podell S."/>
            <person name="Pinowska A."/>
            <person name="Traller J.C."/>
            <person name="Smith S.R."/>
            <person name="McClure R."/>
            <person name="Beliaev A."/>
            <person name="Bohutskyi P."/>
            <person name="Hill E.A."/>
            <person name="Rabines A."/>
            <person name="Zheng H."/>
            <person name="Allen L.Z."/>
            <person name="Kuo A."/>
            <person name="Grigoriev I.V."/>
            <person name="Allen A.E."/>
            <person name="Hazlebeck D."/>
            <person name="Allen E.E."/>
        </authorList>
    </citation>
    <scope>NUCLEOTIDE SEQUENCE</scope>
    <source>
        <strain evidence="2">Hildebrandi</strain>
    </source>
</reference>
<dbReference type="InterPro" id="IPR051413">
    <property type="entry name" value="K/Na_HCN_channel"/>
</dbReference>
<feature type="compositionally biased region" description="Basic and acidic residues" evidence="1">
    <location>
        <begin position="127"/>
        <end position="142"/>
    </location>
</feature>
<feature type="compositionally biased region" description="Polar residues" evidence="1">
    <location>
        <begin position="94"/>
        <end position="107"/>
    </location>
</feature>
<feature type="region of interest" description="Disordered" evidence="1">
    <location>
        <begin position="426"/>
        <end position="461"/>
    </location>
</feature>
<dbReference type="GO" id="GO:0098855">
    <property type="term" value="C:HCN channel complex"/>
    <property type="evidence" value="ECO:0007669"/>
    <property type="project" value="TreeGrafter"/>
</dbReference>
<dbReference type="Proteomes" id="UP000693970">
    <property type="component" value="Unassembled WGS sequence"/>
</dbReference>
<dbReference type="AlphaFoldDB" id="A0A9K3KIM4"/>
<evidence type="ECO:0000256" key="1">
    <source>
        <dbReference type="SAM" id="MobiDB-lite"/>
    </source>
</evidence>
<dbReference type="GO" id="GO:0003254">
    <property type="term" value="P:regulation of membrane depolarization"/>
    <property type="evidence" value="ECO:0007669"/>
    <property type="project" value="TreeGrafter"/>
</dbReference>
<comment type="caution">
    <text evidence="2">The sequence shown here is derived from an EMBL/GenBank/DDBJ whole genome shotgun (WGS) entry which is preliminary data.</text>
</comment>
<feature type="region of interest" description="Disordered" evidence="1">
    <location>
        <begin position="160"/>
        <end position="192"/>
    </location>
</feature>
<name>A0A9K3KIM4_9STRA</name>
<evidence type="ECO:0000313" key="3">
    <source>
        <dbReference type="Proteomes" id="UP000693970"/>
    </source>
</evidence>
<dbReference type="PANTHER" id="PTHR45689">
    <property type="entry name" value="I[[H]] CHANNEL, ISOFORM E"/>
    <property type="match status" value="1"/>
</dbReference>
<organism evidence="2 3">
    <name type="scientific">Nitzschia inconspicua</name>
    <dbReference type="NCBI Taxonomy" id="303405"/>
    <lineage>
        <taxon>Eukaryota</taxon>
        <taxon>Sar</taxon>
        <taxon>Stramenopiles</taxon>
        <taxon>Ochrophyta</taxon>
        <taxon>Bacillariophyta</taxon>
        <taxon>Bacillariophyceae</taxon>
        <taxon>Bacillariophycidae</taxon>
        <taxon>Bacillariales</taxon>
        <taxon>Bacillariaceae</taxon>
        <taxon>Nitzschia</taxon>
    </lineage>
</organism>
<dbReference type="GO" id="GO:0005249">
    <property type="term" value="F:voltage-gated potassium channel activity"/>
    <property type="evidence" value="ECO:0007669"/>
    <property type="project" value="TreeGrafter"/>
</dbReference>
<feature type="region of interest" description="Disordered" evidence="1">
    <location>
        <begin position="91"/>
        <end position="142"/>
    </location>
</feature>
<feature type="compositionally biased region" description="Polar residues" evidence="1">
    <location>
        <begin position="160"/>
        <end position="191"/>
    </location>
</feature>
<reference evidence="2" key="2">
    <citation type="submission" date="2021-04" db="EMBL/GenBank/DDBJ databases">
        <authorList>
            <person name="Podell S."/>
        </authorList>
    </citation>
    <scope>NUCLEOTIDE SEQUENCE</scope>
    <source>
        <strain evidence="2">Hildebrandi</strain>
    </source>
</reference>
<accession>A0A9K3KIM4</accession>
<gene>
    <name evidence="2" type="ORF">IV203_022099</name>
</gene>
<keyword evidence="3" id="KW-1185">Reference proteome</keyword>
<feature type="compositionally biased region" description="Acidic residues" evidence="1">
    <location>
        <begin position="444"/>
        <end position="461"/>
    </location>
</feature>
<dbReference type="EMBL" id="JAGRRH010000023">
    <property type="protein sequence ID" value="KAG7344091.1"/>
    <property type="molecule type" value="Genomic_DNA"/>
</dbReference>
<sequence>MCSLSQASSPATTKTKAFSILRGDMTQQRYSYHDETEQRDDIPIFGLSSSSNCSTHVPMSLNSIASEQSLMSITASIPFAKTFSVAESCRQKASRISPSEVSKTSPLYTPPRRRARSSEGGMIRNQQRKDDEHEKYDTAKSTSEWHVEVSTSSLSPQHFFTPLSPLTNDSSVKQTQMRQRKQNGMNGQSLSVAKPSIPFNSVKWQRHRPKHGTARKKKKYVIPLEHPFKIIWDALTVLLSIAHGYLTHVAIRDRQFRVSPFIAFCDAWFLRVVDILLNFVTERKTNTGEVLSDHRSIIARYLTSWFAVDALSLFPWEALYIQPLIEIQNRRGILKKSFFRSKAVVRVTRHLRGRHFRWFGTVAKHTKHHGVGAQRLLRLIIKYIPKYWMFLRNMKGVVAIRFFRFVHWLRRSIMNFRFRGTATATDRIPKSSNSNASTKSETTHEDDEDMMMSDLDDDDGADLLRNKSVEVVYEDFRMLMQADEDDDDDGVPL</sequence>
<dbReference type="GO" id="GO:0035725">
    <property type="term" value="P:sodium ion transmembrane transport"/>
    <property type="evidence" value="ECO:0007669"/>
    <property type="project" value="TreeGrafter"/>
</dbReference>
<dbReference type="OrthoDB" id="426293at2759"/>
<evidence type="ECO:0008006" key="4">
    <source>
        <dbReference type="Google" id="ProtNLM"/>
    </source>
</evidence>
<protein>
    <recommendedName>
        <fullName evidence="4">Ion transport domain-containing protein</fullName>
    </recommendedName>
</protein>
<feature type="compositionally biased region" description="Polar residues" evidence="1">
    <location>
        <begin position="430"/>
        <end position="440"/>
    </location>
</feature>
<evidence type="ECO:0000313" key="2">
    <source>
        <dbReference type="EMBL" id="KAG7344091.1"/>
    </source>
</evidence>